<dbReference type="GO" id="GO:0102710">
    <property type="term" value="F:D-inositol-3-phosphate glycosyltransferase activity"/>
    <property type="evidence" value="ECO:0007669"/>
    <property type="project" value="UniProtKB-EC"/>
</dbReference>
<evidence type="ECO:0000256" key="7">
    <source>
        <dbReference type="HAMAP-Rule" id="MF_01695"/>
    </source>
</evidence>
<comment type="subunit">
    <text evidence="7">Homodimer.</text>
</comment>
<feature type="binding site" evidence="7">
    <location>
        <position position="320"/>
    </location>
    <ligand>
        <name>Mg(2+)</name>
        <dbReference type="ChEBI" id="CHEBI:18420"/>
    </ligand>
</feature>
<feature type="binding site" evidence="7">
    <location>
        <position position="332"/>
    </location>
    <ligand>
        <name>UDP-N-acetyl-alpha-D-glucosamine</name>
        <dbReference type="ChEBI" id="CHEBI:57705"/>
    </ligand>
</feature>
<gene>
    <name evidence="7 10" type="primary">mshA</name>
    <name evidence="10" type="ORF">H9751_01050</name>
</gene>
<feature type="binding site" evidence="7">
    <location>
        <position position="149"/>
    </location>
    <ligand>
        <name>1D-myo-inositol 3-phosphate</name>
        <dbReference type="ChEBI" id="CHEBI:58401"/>
    </ligand>
</feature>
<feature type="binding site" evidence="7">
    <location>
        <position position="319"/>
    </location>
    <ligand>
        <name>Mg(2+)</name>
        <dbReference type="ChEBI" id="CHEBI:18420"/>
    </ligand>
</feature>
<comment type="similarity">
    <text evidence="1 7">Belongs to the glycosyltransferase group 1 family. MshA subfamily.</text>
</comment>
<dbReference type="PANTHER" id="PTHR45947">
    <property type="entry name" value="SULFOQUINOVOSYL TRANSFERASE SQD2"/>
    <property type="match status" value="1"/>
</dbReference>
<feature type="domain" description="Glycosyltransferase subfamily 4-like N-terminal" evidence="9">
    <location>
        <begin position="22"/>
        <end position="211"/>
    </location>
</feature>
<dbReference type="Proteomes" id="UP000823858">
    <property type="component" value="Unassembled WGS sequence"/>
</dbReference>
<dbReference type="GO" id="GO:1903509">
    <property type="term" value="P:liposaccharide metabolic process"/>
    <property type="evidence" value="ECO:0007669"/>
    <property type="project" value="UniProtKB-ARBA"/>
</dbReference>
<feature type="binding site" evidence="7">
    <location>
        <position position="9"/>
    </location>
    <ligand>
        <name>1D-myo-inositol 3-phosphate</name>
        <dbReference type="ChEBI" id="CHEBI:58401"/>
    </ligand>
</feature>
<feature type="binding site" evidence="7">
    <location>
        <position position="23"/>
    </location>
    <ligand>
        <name>UDP-N-acetyl-alpha-D-glucosamine</name>
        <dbReference type="ChEBI" id="CHEBI:57705"/>
    </ligand>
</feature>
<evidence type="ECO:0000259" key="9">
    <source>
        <dbReference type="Pfam" id="PF13579"/>
    </source>
</evidence>
<evidence type="ECO:0000313" key="11">
    <source>
        <dbReference type="Proteomes" id="UP000823858"/>
    </source>
</evidence>
<feature type="binding site" evidence="7">
    <location>
        <position position="169"/>
    </location>
    <ligand>
        <name>1D-myo-inositol 3-phosphate</name>
        <dbReference type="ChEBI" id="CHEBI:58401"/>
    </ligand>
</feature>
<dbReference type="NCBIfam" id="TIGR03449">
    <property type="entry name" value="mycothiol_MshA"/>
    <property type="match status" value="1"/>
</dbReference>
<feature type="binding site" evidence="7">
    <location>
        <position position="346"/>
    </location>
    <ligand>
        <name>Mg(2+)</name>
        <dbReference type="ChEBI" id="CHEBI:18420"/>
    </ligand>
</feature>
<feature type="binding site" evidence="7">
    <location>
        <position position="310"/>
    </location>
    <ligand>
        <name>UDP-N-acetyl-alpha-D-glucosamine</name>
        <dbReference type="ChEBI" id="CHEBI:57705"/>
    </ligand>
</feature>
<feature type="binding site" evidence="7">
    <location>
        <begin position="15"/>
        <end position="16"/>
    </location>
    <ligand>
        <name>UDP-N-acetyl-alpha-D-glucosamine</name>
        <dbReference type="ChEBI" id="CHEBI:57705"/>
    </ligand>
</feature>
<dbReference type="PANTHER" id="PTHR45947:SF3">
    <property type="entry name" value="SULFOQUINOVOSYL TRANSFERASE SQD2"/>
    <property type="match status" value="1"/>
</dbReference>
<dbReference type="GO" id="GO:0008375">
    <property type="term" value="F:acetylglucosaminyltransferase activity"/>
    <property type="evidence" value="ECO:0007669"/>
    <property type="project" value="UniProtKB-UniRule"/>
</dbReference>
<protein>
    <recommendedName>
        <fullName evidence="7">D-inositol-3-phosphate glycosyltransferase</fullName>
        <ecNumber evidence="7">2.4.1.250</ecNumber>
    </recommendedName>
    <alternativeName>
        <fullName evidence="7">N-acetylglucosamine-inositol-phosphate N-acetylglucosaminyltransferase</fullName>
        <shortName evidence="7">GlcNAc-Ins-P N-acetylglucosaminyltransferase</shortName>
    </alternativeName>
</protein>
<keyword evidence="5 7" id="KW-0460">Magnesium</keyword>
<feature type="binding site" evidence="7">
    <location>
        <position position="322"/>
    </location>
    <ligand>
        <name>Mg(2+)</name>
        <dbReference type="ChEBI" id="CHEBI:18420"/>
    </ligand>
</feature>
<evidence type="ECO:0000256" key="1">
    <source>
        <dbReference type="ARBA" id="ARBA00008449"/>
    </source>
</evidence>
<dbReference type="GO" id="GO:0010125">
    <property type="term" value="P:mycothiol biosynthetic process"/>
    <property type="evidence" value="ECO:0007669"/>
    <property type="project" value="UniProtKB-UniRule"/>
</dbReference>
<dbReference type="Pfam" id="PF13579">
    <property type="entry name" value="Glyco_trans_4_4"/>
    <property type="match status" value="1"/>
</dbReference>
<dbReference type="EC" id="2.4.1.250" evidence="7"/>
<proteinExistence type="inferred from homology"/>
<dbReference type="Gene3D" id="3.40.50.2000">
    <property type="entry name" value="Glycogen Phosphorylase B"/>
    <property type="match status" value="2"/>
</dbReference>
<dbReference type="InterPro" id="IPR001296">
    <property type="entry name" value="Glyco_trans_1"/>
</dbReference>
<name>A0A9D2QDH4_9CORY</name>
<accession>A0A9D2QDH4</accession>
<dbReference type="SUPFAM" id="SSF53756">
    <property type="entry name" value="UDP-Glycosyltransferase/glycogen phosphorylase"/>
    <property type="match status" value="1"/>
</dbReference>
<organism evidence="10 11">
    <name type="scientific">Candidatus Corynebacterium faecigallinarum</name>
    <dbReference type="NCBI Taxonomy" id="2838528"/>
    <lineage>
        <taxon>Bacteria</taxon>
        <taxon>Bacillati</taxon>
        <taxon>Actinomycetota</taxon>
        <taxon>Actinomycetes</taxon>
        <taxon>Mycobacteriales</taxon>
        <taxon>Corynebacteriaceae</taxon>
        <taxon>Corynebacterium</taxon>
    </lineage>
</organism>
<feature type="binding site" evidence="7">
    <location>
        <position position="125"/>
    </location>
    <ligand>
        <name>1D-myo-inositol 3-phosphate</name>
        <dbReference type="ChEBI" id="CHEBI:58401"/>
    </ligand>
</feature>
<evidence type="ECO:0000256" key="5">
    <source>
        <dbReference type="ARBA" id="ARBA00022842"/>
    </source>
</evidence>
<feature type="binding site" evidence="7">
    <location>
        <position position="246"/>
    </location>
    <ligand>
        <name>UDP-N-acetyl-alpha-D-glucosamine</name>
        <dbReference type="ChEBI" id="CHEBI:57705"/>
    </ligand>
</feature>
<feature type="binding site" evidence="7">
    <location>
        <position position="251"/>
    </location>
    <ligand>
        <name>UDP-N-acetyl-alpha-D-glucosamine</name>
        <dbReference type="ChEBI" id="CHEBI:57705"/>
    </ligand>
</feature>
<evidence type="ECO:0000256" key="3">
    <source>
        <dbReference type="ARBA" id="ARBA00022679"/>
    </source>
</evidence>
<feature type="binding site" evidence="7">
    <location>
        <position position="340"/>
    </location>
    <ligand>
        <name>UDP-N-acetyl-alpha-D-glucosamine</name>
        <dbReference type="ChEBI" id="CHEBI:57705"/>
    </ligand>
</feature>
<dbReference type="EMBL" id="DWVP01000001">
    <property type="protein sequence ID" value="HJC84143.1"/>
    <property type="molecule type" value="Genomic_DNA"/>
</dbReference>
<feature type="binding site" evidence="7">
    <location>
        <position position="78"/>
    </location>
    <ligand>
        <name>1D-myo-inositol 3-phosphate</name>
        <dbReference type="ChEBI" id="CHEBI:58401"/>
    </ligand>
</feature>
<evidence type="ECO:0000256" key="4">
    <source>
        <dbReference type="ARBA" id="ARBA00022723"/>
    </source>
</evidence>
<dbReference type="AlphaFoldDB" id="A0A9D2QDH4"/>
<dbReference type="InterPro" id="IPR050194">
    <property type="entry name" value="Glycosyltransferase_grp1"/>
</dbReference>
<comment type="catalytic activity">
    <reaction evidence="6 7">
        <text>1D-myo-inositol 3-phosphate + UDP-N-acetyl-alpha-D-glucosamine = 1D-myo-inositol 2-acetamido-2-deoxy-alpha-D-glucopyranoside 3-phosphate + UDP + H(+)</text>
        <dbReference type="Rhea" id="RHEA:26188"/>
        <dbReference type="ChEBI" id="CHEBI:15378"/>
        <dbReference type="ChEBI" id="CHEBI:57705"/>
        <dbReference type="ChEBI" id="CHEBI:58223"/>
        <dbReference type="ChEBI" id="CHEBI:58401"/>
        <dbReference type="ChEBI" id="CHEBI:58892"/>
        <dbReference type="EC" id="2.4.1.250"/>
    </reaction>
</comment>
<reference evidence="10" key="2">
    <citation type="submission" date="2021-04" db="EMBL/GenBank/DDBJ databases">
        <authorList>
            <person name="Gilroy R."/>
        </authorList>
    </citation>
    <scope>NUCLEOTIDE SEQUENCE</scope>
    <source>
        <strain evidence="10">ChiHjej13B12-4958</strain>
    </source>
</reference>
<comment type="caution">
    <text evidence="10">The sequence shown here is derived from an EMBL/GenBank/DDBJ whole genome shotgun (WGS) entry which is preliminary data.</text>
</comment>
<evidence type="ECO:0000256" key="2">
    <source>
        <dbReference type="ARBA" id="ARBA00022676"/>
    </source>
</evidence>
<feature type="domain" description="Glycosyl transferase family 1" evidence="8">
    <location>
        <begin position="226"/>
        <end position="395"/>
    </location>
</feature>
<dbReference type="InterPro" id="IPR017814">
    <property type="entry name" value="Mycothiol_biosynthesis_MshA"/>
</dbReference>
<dbReference type="InterPro" id="IPR028098">
    <property type="entry name" value="Glyco_trans_4-like_N"/>
</dbReference>
<keyword evidence="4 7" id="KW-0479">Metal-binding</keyword>
<evidence type="ECO:0000259" key="8">
    <source>
        <dbReference type="Pfam" id="PF00534"/>
    </source>
</evidence>
<dbReference type="HAMAP" id="MF_01695">
    <property type="entry name" value="MshA"/>
    <property type="match status" value="1"/>
</dbReference>
<feature type="binding site" evidence="7">
    <location>
        <begin position="20"/>
        <end position="25"/>
    </location>
    <ligand>
        <name>1D-myo-inositol 3-phosphate</name>
        <dbReference type="ChEBI" id="CHEBI:58401"/>
    </ligand>
</feature>
<keyword evidence="3 7" id="KW-0808">Transferase</keyword>
<dbReference type="Pfam" id="PF00534">
    <property type="entry name" value="Glycos_transf_1"/>
    <property type="match status" value="1"/>
</dbReference>
<dbReference type="GO" id="GO:0000287">
    <property type="term" value="F:magnesium ion binding"/>
    <property type="evidence" value="ECO:0007669"/>
    <property type="project" value="UniProtKB-UniRule"/>
</dbReference>
<reference evidence="10" key="1">
    <citation type="journal article" date="2021" name="PeerJ">
        <title>Extensive microbial diversity within the chicken gut microbiome revealed by metagenomics and culture.</title>
        <authorList>
            <person name="Gilroy R."/>
            <person name="Ravi A."/>
            <person name="Getino M."/>
            <person name="Pursley I."/>
            <person name="Horton D.L."/>
            <person name="Alikhan N.F."/>
            <person name="Baker D."/>
            <person name="Gharbi K."/>
            <person name="Hall N."/>
            <person name="Watson M."/>
            <person name="Adriaenssens E.M."/>
            <person name="Foster-Nyarko E."/>
            <person name="Jarju S."/>
            <person name="Secka A."/>
            <person name="Antonio M."/>
            <person name="Oren A."/>
            <person name="Chaudhuri R.R."/>
            <person name="La Ragione R."/>
            <person name="Hildebrand F."/>
            <person name="Pallen M.J."/>
        </authorList>
    </citation>
    <scope>NUCLEOTIDE SEQUENCE</scope>
    <source>
        <strain evidence="10">ChiHjej13B12-4958</strain>
    </source>
</reference>
<evidence type="ECO:0000256" key="6">
    <source>
        <dbReference type="ARBA" id="ARBA00048131"/>
    </source>
</evidence>
<evidence type="ECO:0000313" key="10">
    <source>
        <dbReference type="EMBL" id="HJC84143.1"/>
    </source>
</evidence>
<comment type="function">
    <text evidence="7">Catalyzes the transfer of a N-acetyl-glucosamine moiety to 1D-myo-inositol 3-phosphate to produce 1D-myo-inositol 2-acetamido-2-deoxy-glucopyranoside 3-phosphate in the mycothiol biosynthesis pathway.</text>
</comment>
<sequence>MRVAMISMHTSPLEQPGIGDAGGMNVYVRNVAEHLVAHGIEVDVFTRATRASQGEAVEVVPGLRVINCVAGPFEGLPKESLPTQLAAFTGSVLSFVRREAGRDGGTPGQIDRTGAGRYDLIHSHYWLSGQVGWLLRDLWGVPMVHTAHTWAAVKNLALAEGDTPEPESRRICEQQIIDNADRIIVNTQDEADALVTAYDADPAQLSVVSPGVDVHRFTPGSDRATERSRRELGIPLRAKVIAFIGRLQMLKGPHILLRAAADLIRRHPEQNIRVVICGGPSGTGLERPDELHDLAAELGVSGYVRFLSPRPPEELVTVYQSADIIAVPSYNESFGLVALEAQASGTPVVAARVGGLPLTVTEGVSGVLVDGHDPADWSTALEGLIIDDDLRNSMSVDSPAHAAKYSWDVTVEKMVVEYQQIIDRWAANGCAEAGASLCSLETRNAGGAGNGGGSAGGTSISAVASAAGE</sequence>
<keyword evidence="2 7" id="KW-0328">Glycosyltransferase</keyword>